<dbReference type="SUPFAM" id="SSF56935">
    <property type="entry name" value="Porins"/>
    <property type="match status" value="1"/>
</dbReference>
<sequence>MTKLNCLAVLALFSAGISIADADQTASATNNVATEQPMFKLGGFGTLGLSHSSQGLGDYVVDTATPKGAGLSNDWSATNNSRFAAHLNANFSPKVSALLQIDSEYHADGTYRPEVEWFSVKYAFTPNFYMRVGRIALPTFMDSENWDVGYSYTWVTPPVDLYHQLSIPSSDGIDAMYRTEIGDSVNTVKTIYGRNTLDRPNSVTTSREMWGIFDTLEYGQATYHAGYQQRMSSTEYILTGMTGPWIQNSDLSLGANYDPGDWFVMSEWIQRRSTYLSSAMYVSAGYRINKFTPYLTHSQNSSGSFIQSSPPPSAYDLQLANRAQSTDSFGVRWDFMRNFDFKMQYDRVTLSDNSNGYLINVPANVILYGTTFHVISAVVDFVF</sequence>
<accession>A0A1J5SQ23</accession>
<reference evidence="1" key="1">
    <citation type="submission" date="2016-10" db="EMBL/GenBank/DDBJ databases">
        <title>Sequence of Gallionella enrichment culture.</title>
        <authorList>
            <person name="Poehlein A."/>
            <person name="Muehling M."/>
            <person name="Daniel R."/>
        </authorList>
    </citation>
    <scope>NUCLEOTIDE SEQUENCE</scope>
</reference>
<gene>
    <name evidence="1" type="ORF">GALL_73880</name>
</gene>
<evidence type="ECO:0008006" key="2">
    <source>
        <dbReference type="Google" id="ProtNLM"/>
    </source>
</evidence>
<dbReference type="InterPro" id="IPR023614">
    <property type="entry name" value="Porin_dom_sf"/>
</dbReference>
<protein>
    <recommendedName>
        <fullName evidence="2">Porin domain-containing protein</fullName>
    </recommendedName>
</protein>
<dbReference type="AlphaFoldDB" id="A0A1J5SQ23"/>
<proteinExistence type="predicted"/>
<organism evidence="1">
    <name type="scientific">mine drainage metagenome</name>
    <dbReference type="NCBI Taxonomy" id="410659"/>
    <lineage>
        <taxon>unclassified sequences</taxon>
        <taxon>metagenomes</taxon>
        <taxon>ecological metagenomes</taxon>
    </lineage>
</organism>
<evidence type="ECO:0000313" key="1">
    <source>
        <dbReference type="EMBL" id="OIR10618.1"/>
    </source>
</evidence>
<dbReference type="EMBL" id="MLJW01000022">
    <property type="protein sequence ID" value="OIR10618.1"/>
    <property type="molecule type" value="Genomic_DNA"/>
</dbReference>
<dbReference type="Gene3D" id="2.40.160.10">
    <property type="entry name" value="Porin"/>
    <property type="match status" value="1"/>
</dbReference>
<name>A0A1J5SQ23_9ZZZZ</name>
<comment type="caution">
    <text evidence="1">The sequence shown here is derived from an EMBL/GenBank/DDBJ whole genome shotgun (WGS) entry which is preliminary data.</text>
</comment>